<organism evidence="2 3">
    <name type="scientific">Heterobasidion irregulare (strain TC 32-1)</name>
    <dbReference type="NCBI Taxonomy" id="747525"/>
    <lineage>
        <taxon>Eukaryota</taxon>
        <taxon>Fungi</taxon>
        <taxon>Dikarya</taxon>
        <taxon>Basidiomycota</taxon>
        <taxon>Agaricomycotina</taxon>
        <taxon>Agaricomycetes</taxon>
        <taxon>Russulales</taxon>
        <taxon>Bondarzewiaceae</taxon>
        <taxon>Heterobasidion</taxon>
        <taxon>Heterobasidion annosum species complex</taxon>
    </lineage>
</organism>
<evidence type="ECO:0000313" key="2">
    <source>
        <dbReference type="EMBL" id="ETW77393.1"/>
    </source>
</evidence>
<dbReference type="HOGENOM" id="CLU_2073464_0_0_1"/>
<gene>
    <name evidence="2" type="ORF">HETIRDRAFT_454702</name>
</gene>
<dbReference type="AlphaFoldDB" id="W4JV02"/>
<dbReference type="Proteomes" id="UP000030671">
    <property type="component" value="Unassembled WGS sequence"/>
</dbReference>
<reference evidence="2 3" key="1">
    <citation type="journal article" date="2012" name="New Phytol.">
        <title>Insight into trade-off between wood decay and parasitism from the genome of a fungal forest pathogen.</title>
        <authorList>
            <person name="Olson A."/>
            <person name="Aerts A."/>
            <person name="Asiegbu F."/>
            <person name="Belbahri L."/>
            <person name="Bouzid O."/>
            <person name="Broberg A."/>
            <person name="Canback B."/>
            <person name="Coutinho P.M."/>
            <person name="Cullen D."/>
            <person name="Dalman K."/>
            <person name="Deflorio G."/>
            <person name="van Diepen L.T."/>
            <person name="Dunand C."/>
            <person name="Duplessis S."/>
            <person name="Durling M."/>
            <person name="Gonthier P."/>
            <person name="Grimwood J."/>
            <person name="Fossdal C.G."/>
            <person name="Hansson D."/>
            <person name="Henrissat B."/>
            <person name="Hietala A."/>
            <person name="Himmelstrand K."/>
            <person name="Hoffmeister D."/>
            <person name="Hogberg N."/>
            <person name="James T.Y."/>
            <person name="Karlsson M."/>
            <person name="Kohler A."/>
            <person name="Kues U."/>
            <person name="Lee Y.H."/>
            <person name="Lin Y.C."/>
            <person name="Lind M."/>
            <person name="Lindquist E."/>
            <person name="Lombard V."/>
            <person name="Lucas S."/>
            <person name="Lunden K."/>
            <person name="Morin E."/>
            <person name="Murat C."/>
            <person name="Park J."/>
            <person name="Raffaello T."/>
            <person name="Rouze P."/>
            <person name="Salamov A."/>
            <person name="Schmutz J."/>
            <person name="Solheim H."/>
            <person name="Stahlberg J."/>
            <person name="Velez H."/>
            <person name="de Vries R.P."/>
            <person name="Wiebenga A."/>
            <person name="Woodward S."/>
            <person name="Yakovlev I."/>
            <person name="Garbelotto M."/>
            <person name="Martin F."/>
            <person name="Grigoriev I.V."/>
            <person name="Stenlid J."/>
        </authorList>
    </citation>
    <scope>NUCLEOTIDE SEQUENCE [LARGE SCALE GENOMIC DNA]</scope>
    <source>
        <strain evidence="2 3">TC 32-1</strain>
    </source>
</reference>
<dbReference type="KEGG" id="hir:HETIRDRAFT_454702"/>
<feature type="region of interest" description="Disordered" evidence="1">
    <location>
        <begin position="1"/>
        <end position="88"/>
    </location>
</feature>
<protein>
    <submittedName>
        <fullName evidence="2">Uncharacterized protein</fullName>
    </submittedName>
</protein>
<keyword evidence="3" id="KW-1185">Reference proteome</keyword>
<dbReference type="InParanoid" id="W4JV02"/>
<proteinExistence type="predicted"/>
<sequence length="118" mass="12401">MPDIDASYSVGHAHSGSSDFEGDLKELRATANGCPRGRGHSPVPIRAPRDDERGTSGARAVTSALPFNPPALHTTSTRSDAHRTRVPGSSTIRLEAAVPRASVDALQLRSLPIATLPL</sequence>
<dbReference type="GeneID" id="20676544"/>
<evidence type="ECO:0000313" key="3">
    <source>
        <dbReference type="Proteomes" id="UP000030671"/>
    </source>
</evidence>
<dbReference type="EMBL" id="KI925463">
    <property type="protein sequence ID" value="ETW77393.1"/>
    <property type="molecule type" value="Genomic_DNA"/>
</dbReference>
<name>W4JV02_HETIT</name>
<dbReference type="RefSeq" id="XP_009550904.1">
    <property type="nucleotide sequence ID" value="XM_009552609.1"/>
</dbReference>
<evidence type="ECO:0000256" key="1">
    <source>
        <dbReference type="SAM" id="MobiDB-lite"/>
    </source>
</evidence>
<accession>W4JV02</accession>